<dbReference type="EMBL" id="DXAZ01000138">
    <property type="protein sequence ID" value="HIZ71753.1"/>
    <property type="molecule type" value="Genomic_DNA"/>
</dbReference>
<reference evidence="2" key="2">
    <citation type="submission" date="2021-04" db="EMBL/GenBank/DDBJ databases">
        <authorList>
            <person name="Gilroy R."/>
        </authorList>
    </citation>
    <scope>NUCLEOTIDE SEQUENCE</scope>
    <source>
        <strain evidence="2">CHK169-4300</strain>
    </source>
</reference>
<dbReference type="AlphaFoldDB" id="A0A9D2JZ10"/>
<gene>
    <name evidence="2" type="ORF">H9808_08345</name>
</gene>
<dbReference type="Proteomes" id="UP000824106">
    <property type="component" value="Unassembled WGS sequence"/>
</dbReference>
<keyword evidence="1" id="KW-0472">Membrane</keyword>
<feature type="transmembrane region" description="Helical" evidence="1">
    <location>
        <begin position="7"/>
        <end position="29"/>
    </location>
</feature>
<name>A0A9D2JZ10_9LACT</name>
<comment type="caution">
    <text evidence="2">The sequence shown here is derived from an EMBL/GenBank/DDBJ whole genome shotgun (WGS) entry which is preliminary data.</text>
</comment>
<organism evidence="2 3">
    <name type="scientific">Candidatus Atopostipes pullistercoris</name>
    <dbReference type="NCBI Taxonomy" id="2838467"/>
    <lineage>
        <taxon>Bacteria</taxon>
        <taxon>Bacillati</taxon>
        <taxon>Bacillota</taxon>
        <taxon>Bacilli</taxon>
        <taxon>Lactobacillales</taxon>
        <taxon>Carnobacteriaceae</taxon>
        <taxon>Atopostipes</taxon>
    </lineage>
</organism>
<protein>
    <submittedName>
        <fullName evidence="2">Uncharacterized protein</fullName>
    </submittedName>
</protein>
<evidence type="ECO:0000313" key="3">
    <source>
        <dbReference type="Proteomes" id="UP000824106"/>
    </source>
</evidence>
<reference evidence="2" key="1">
    <citation type="journal article" date="2021" name="PeerJ">
        <title>Extensive microbial diversity within the chicken gut microbiome revealed by metagenomics and culture.</title>
        <authorList>
            <person name="Gilroy R."/>
            <person name="Ravi A."/>
            <person name="Getino M."/>
            <person name="Pursley I."/>
            <person name="Horton D.L."/>
            <person name="Alikhan N.F."/>
            <person name="Baker D."/>
            <person name="Gharbi K."/>
            <person name="Hall N."/>
            <person name="Watson M."/>
            <person name="Adriaenssens E.M."/>
            <person name="Foster-Nyarko E."/>
            <person name="Jarju S."/>
            <person name="Secka A."/>
            <person name="Antonio M."/>
            <person name="Oren A."/>
            <person name="Chaudhuri R.R."/>
            <person name="La Ragione R."/>
            <person name="Hildebrand F."/>
            <person name="Pallen M.J."/>
        </authorList>
    </citation>
    <scope>NUCLEOTIDE SEQUENCE</scope>
    <source>
        <strain evidence="2">CHK169-4300</strain>
    </source>
</reference>
<keyword evidence="1" id="KW-1133">Transmembrane helix</keyword>
<evidence type="ECO:0000313" key="2">
    <source>
        <dbReference type="EMBL" id="HIZ71753.1"/>
    </source>
</evidence>
<proteinExistence type="predicted"/>
<feature type="transmembrane region" description="Helical" evidence="1">
    <location>
        <begin position="76"/>
        <end position="96"/>
    </location>
</feature>
<sequence length="155" mass="18246">MKKLKNRLLNLAIGELAAVIVFIYVYQLFDLGKASLLAFTYLIFILLQGSMYWMYRYILLIKQQQVHFKMVQFLKFFRILNLILLIIIAGSMPFIKNDTKDILAAMGIFLFGFIEYINYYWYRLSYGTSGFNLKTLLNTSLKKSSINKLITKYTK</sequence>
<accession>A0A9D2JZ10</accession>
<evidence type="ECO:0000256" key="1">
    <source>
        <dbReference type="SAM" id="Phobius"/>
    </source>
</evidence>
<keyword evidence="1" id="KW-0812">Transmembrane</keyword>
<feature type="transmembrane region" description="Helical" evidence="1">
    <location>
        <begin position="35"/>
        <end position="55"/>
    </location>
</feature>
<feature type="transmembrane region" description="Helical" evidence="1">
    <location>
        <begin position="102"/>
        <end position="122"/>
    </location>
</feature>